<feature type="compositionally biased region" description="Basic and acidic residues" evidence="1">
    <location>
        <begin position="378"/>
        <end position="388"/>
    </location>
</feature>
<sequence>MDLTGVDSREAAGFMDQGLVLGEGWSDRLSDALATCRVFVPLYSPRYFRSQWCGKEWAAFASRSTFSLRGTDGAETASRAIVPIQWVPMSPGSLPRTAAELQYLHDLFGPDYVTEGLYALSKLNYFRNAYEFAVHRIAQRVVELAETTVTPVGPRRGSESFPDAFESARSPRRRLRIAVVAPTVAALPADRSSDYYGASALDWNPYHPSAELSLGRVAVEIARGLEFLPVLEDFDTVAESLLTAASARSPVLLLVDRWAVRDPGRRARLAALDASAPPWASALVPWNTTDPDSLGEGAPDVAEVEAVIPELLRAGRSAVGTAGGSITTHEEFQNAFAIASARALAEYARLEPLPTGPAPSPVPSPAPSPARPRLRPPFGDERAGDDQPVRPMNHPAPPSPSGARVDDE</sequence>
<organism evidence="3 4">
    <name type="scientific">Streptacidiphilus jiangxiensis</name>
    <dbReference type="NCBI Taxonomy" id="235985"/>
    <lineage>
        <taxon>Bacteria</taxon>
        <taxon>Bacillati</taxon>
        <taxon>Actinomycetota</taxon>
        <taxon>Actinomycetes</taxon>
        <taxon>Kitasatosporales</taxon>
        <taxon>Streptomycetaceae</taxon>
        <taxon>Streptacidiphilus</taxon>
    </lineage>
</organism>
<reference evidence="4" key="1">
    <citation type="submission" date="2016-10" db="EMBL/GenBank/DDBJ databases">
        <authorList>
            <person name="Varghese N."/>
        </authorList>
    </citation>
    <scope>NUCLEOTIDE SEQUENCE [LARGE SCALE GENOMIC DNA]</scope>
    <source>
        <strain evidence="4">DSM 45096 / BCRC 16803 / CGMCC 4.1857 / CIP 109030 / JCM 12277 / KCTC 19219 / NBRC 100920 / 33214</strain>
    </source>
</reference>
<dbReference type="STRING" id="235985.SAMN05414137_102388"/>
<dbReference type="EMBL" id="FOAZ01000002">
    <property type="protein sequence ID" value="SEK54574.1"/>
    <property type="molecule type" value="Genomic_DNA"/>
</dbReference>
<dbReference type="NCBIfam" id="TIGR04276">
    <property type="entry name" value="FxsC_Cterm"/>
    <property type="match status" value="1"/>
</dbReference>
<dbReference type="NCBIfam" id="NF040588">
    <property type="entry name" value="FxsC_Nterm"/>
    <property type="match status" value="1"/>
</dbReference>
<dbReference type="GO" id="GO:0007165">
    <property type="term" value="P:signal transduction"/>
    <property type="evidence" value="ECO:0007669"/>
    <property type="project" value="InterPro"/>
</dbReference>
<gene>
    <name evidence="3" type="ORF">SAMN05414137_102388</name>
</gene>
<dbReference type="Gene3D" id="3.40.50.10140">
    <property type="entry name" value="Toll/interleukin-1 receptor homology (TIR) domain"/>
    <property type="match status" value="1"/>
</dbReference>
<dbReference type="OrthoDB" id="9150238at2"/>
<proteinExistence type="predicted"/>
<dbReference type="AlphaFoldDB" id="A0A1H7HWQ5"/>
<evidence type="ECO:0000313" key="3">
    <source>
        <dbReference type="EMBL" id="SEK54574.1"/>
    </source>
</evidence>
<dbReference type="InterPro" id="IPR026367">
    <property type="entry name" value="FxsC_C"/>
</dbReference>
<evidence type="ECO:0000259" key="2">
    <source>
        <dbReference type="Pfam" id="PF13676"/>
    </source>
</evidence>
<dbReference type="eggNOG" id="ENOG5032R1N">
    <property type="taxonomic scope" value="Bacteria"/>
</dbReference>
<dbReference type="Pfam" id="PF13676">
    <property type="entry name" value="TIR_2"/>
    <property type="match status" value="1"/>
</dbReference>
<feature type="compositionally biased region" description="Pro residues" evidence="1">
    <location>
        <begin position="354"/>
        <end position="370"/>
    </location>
</feature>
<accession>A0A1H7HWQ5</accession>
<dbReference type="InterPro" id="IPR035897">
    <property type="entry name" value="Toll_tir_struct_dom_sf"/>
</dbReference>
<dbReference type="SUPFAM" id="SSF52200">
    <property type="entry name" value="Toll/Interleukin receptor TIR domain"/>
    <property type="match status" value="1"/>
</dbReference>
<feature type="region of interest" description="Disordered" evidence="1">
    <location>
        <begin position="352"/>
        <end position="408"/>
    </location>
</feature>
<dbReference type="Proteomes" id="UP000183015">
    <property type="component" value="Unassembled WGS sequence"/>
</dbReference>
<evidence type="ECO:0000313" key="4">
    <source>
        <dbReference type="Proteomes" id="UP000183015"/>
    </source>
</evidence>
<dbReference type="InterPro" id="IPR047603">
    <property type="entry name" value="FxsC_N"/>
</dbReference>
<protein>
    <submittedName>
        <fullName evidence="3">FxsC C-terminal domain-containing protein</fullName>
    </submittedName>
</protein>
<name>A0A1H7HWQ5_STRJI</name>
<keyword evidence="4" id="KW-1185">Reference proteome</keyword>
<feature type="domain" description="TIR" evidence="2">
    <location>
        <begin position="14"/>
        <end position="62"/>
    </location>
</feature>
<dbReference type="InterPro" id="IPR000157">
    <property type="entry name" value="TIR_dom"/>
</dbReference>
<evidence type="ECO:0000256" key="1">
    <source>
        <dbReference type="SAM" id="MobiDB-lite"/>
    </source>
</evidence>